<dbReference type="AlphaFoldDB" id="D5VNM1"/>
<gene>
    <name evidence="3" type="ordered locus">Cseg_3672</name>
</gene>
<feature type="transmembrane region" description="Helical" evidence="1">
    <location>
        <begin position="42"/>
        <end position="65"/>
    </location>
</feature>
<dbReference type="SUPFAM" id="SSF141868">
    <property type="entry name" value="EAL domain-like"/>
    <property type="match status" value="1"/>
</dbReference>
<keyword evidence="1" id="KW-0812">Transmembrane</keyword>
<evidence type="ECO:0000313" key="3">
    <source>
        <dbReference type="EMBL" id="ADG12094.1"/>
    </source>
</evidence>
<keyword evidence="1" id="KW-0472">Membrane</keyword>
<dbReference type="KEGG" id="cse:Cseg_3672"/>
<dbReference type="InterPro" id="IPR035919">
    <property type="entry name" value="EAL_sf"/>
</dbReference>
<evidence type="ECO:0000259" key="2">
    <source>
        <dbReference type="PROSITE" id="PS50883"/>
    </source>
</evidence>
<name>D5VNM1_CAUST</name>
<evidence type="ECO:0000313" key="4">
    <source>
        <dbReference type="Proteomes" id="UP000002629"/>
    </source>
</evidence>
<reference evidence="4" key="1">
    <citation type="journal article" date="2011" name="J. Bacteriol.">
        <title>Genome sequences of eight morphologically diverse alphaproteobacteria.</title>
        <authorList>
            <consortium name="US DOE Joint Genome Institute"/>
            <person name="Brown P.J."/>
            <person name="Kysela D.T."/>
            <person name="Buechlein A."/>
            <person name="Hemmerich C."/>
            <person name="Brun Y.V."/>
        </authorList>
    </citation>
    <scope>NUCLEOTIDE SEQUENCE [LARGE SCALE GENOMIC DNA]</scope>
    <source>
        <strain evidence="4">ATCC 21756 / DSM 7131 / JCM 7823 / NBRC 15250 / LMG 17158 / TK0059</strain>
    </source>
</reference>
<dbReference type="HOGENOM" id="CLU_036071_0_0_5"/>
<dbReference type="GO" id="GO:0071111">
    <property type="term" value="F:cyclic-guanylate-specific phosphodiesterase activity"/>
    <property type="evidence" value="ECO:0007669"/>
    <property type="project" value="InterPro"/>
</dbReference>
<dbReference type="InterPro" id="IPR050706">
    <property type="entry name" value="Cyclic-di-GMP_PDE-like"/>
</dbReference>
<evidence type="ECO:0000256" key="1">
    <source>
        <dbReference type="SAM" id="Phobius"/>
    </source>
</evidence>
<dbReference type="PANTHER" id="PTHR33121:SF79">
    <property type="entry name" value="CYCLIC DI-GMP PHOSPHODIESTERASE PDED-RELATED"/>
    <property type="match status" value="1"/>
</dbReference>
<dbReference type="eggNOG" id="COG2200">
    <property type="taxonomic scope" value="Bacteria"/>
</dbReference>
<protein>
    <submittedName>
        <fullName evidence="3">Diguanylate phosphodiesterase</fullName>
    </submittedName>
</protein>
<dbReference type="EMBL" id="CP002008">
    <property type="protein sequence ID" value="ADG12094.1"/>
    <property type="molecule type" value="Genomic_DNA"/>
</dbReference>
<dbReference type="Proteomes" id="UP000002629">
    <property type="component" value="Chromosome"/>
</dbReference>
<feature type="domain" description="EAL" evidence="2">
    <location>
        <begin position="150"/>
        <end position="411"/>
    </location>
</feature>
<dbReference type="PANTHER" id="PTHR33121">
    <property type="entry name" value="CYCLIC DI-GMP PHOSPHODIESTERASE PDEF"/>
    <property type="match status" value="1"/>
</dbReference>
<dbReference type="Pfam" id="PF00563">
    <property type="entry name" value="EAL"/>
    <property type="match status" value="1"/>
</dbReference>
<dbReference type="SMART" id="SM00052">
    <property type="entry name" value="EAL"/>
    <property type="match status" value="1"/>
</dbReference>
<organism evidence="3 4">
    <name type="scientific">Caulobacter segnis (strain ATCC 21756 / DSM 7131 / JCM 7823 / NBRC 15250 / LMG 17158 / TK0059)</name>
    <name type="common">Mycoplana segnis</name>
    <dbReference type="NCBI Taxonomy" id="509190"/>
    <lineage>
        <taxon>Bacteria</taxon>
        <taxon>Pseudomonadati</taxon>
        <taxon>Pseudomonadota</taxon>
        <taxon>Alphaproteobacteria</taxon>
        <taxon>Caulobacterales</taxon>
        <taxon>Caulobacteraceae</taxon>
        <taxon>Caulobacter</taxon>
    </lineage>
</organism>
<sequence length="426" mass="47504">MGEMMRKLMLALLTGAYLCLALIVSLFLWRMGATPAVGVSAFIGMLGLCFAFHGLLAQTFLGAALRMDIDTVREAHAILLDQVEKVDARVTDLMEVVAADAQRRTEALSSEVSHLEDLVHKMNDRLERQLSQPAAAAAPRGPLSDRAPQGDRLLRMVQEALADNRVDLYLQPIVNLPQRRTVYYESFSRLRDESGRVMMPAEYLAVAEPEGLMANIDNLLLFRCVQIVRRLAKQDRKVGIFCNISLASLGDEVFFPQFLEFMQENKDLAGAVIFELGQDAFERRGPVEARHMSRLASLGFSFSLDKVVDLDIDFQDLARADVRYLKVAAQMMLNELEEQDGKLVIASLPDLNAADFASLTRRYGIEVIVEKVEAEKQVAEMLDLDIGYGQGNLFGEPRAIRDAILAEAEPPADFMRGAPRRRAVGW</sequence>
<proteinExistence type="predicted"/>
<dbReference type="InterPro" id="IPR001633">
    <property type="entry name" value="EAL_dom"/>
</dbReference>
<dbReference type="CDD" id="cd01948">
    <property type="entry name" value="EAL"/>
    <property type="match status" value="1"/>
</dbReference>
<accession>D5VNM1</accession>
<keyword evidence="1" id="KW-1133">Transmembrane helix</keyword>
<dbReference type="Gene3D" id="3.20.20.450">
    <property type="entry name" value="EAL domain"/>
    <property type="match status" value="1"/>
</dbReference>
<dbReference type="STRING" id="509190.Cseg_3672"/>
<dbReference type="PROSITE" id="PS50883">
    <property type="entry name" value="EAL"/>
    <property type="match status" value="1"/>
</dbReference>